<sequence length="137" mass="15957">MSINIFVMESNMINKYVTLILCLLLGFKSTSAMEHDDQNYELKDIKVKYHYQPKTLLTFCSEFVAKNNMSTDKLPQELRTLIEEIKNKNSIDIKKKVITLINYINSLIPTRPITIALLSTGSIQQSFWELKNLLDYF</sequence>
<protein>
    <submittedName>
        <fullName evidence="1">Uncharacterized protein</fullName>
    </submittedName>
</protein>
<reference evidence="1 2" key="1">
    <citation type="journal article" date="2015" name="Biol. Direct">
        <title>Babela massiliensis, a representative of a widespread bacterial phylum with unusual adaptations to parasitism in amoebae.</title>
        <authorList>
            <person name="Pagnier I."/>
            <person name="Yutin N."/>
            <person name="Croce O."/>
            <person name="Makarova K.S."/>
            <person name="Wolf Y.I."/>
            <person name="Benamar S."/>
            <person name="Raoult D."/>
            <person name="Koonin E.V."/>
            <person name="La Scola B."/>
        </authorList>
    </citation>
    <scope>NUCLEOTIDE SEQUENCE [LARGE SCALE GENOMIC DNA]</scope>
    <source>
        <strain evidence="2">BABL1</strain>
    </source>
</reference>
<proteinExistence type="predicted"/>
<evidence type="ECO:0000313" key="2">
    <source>
        <dbReference type="Proteomes" id="UP000018769"/>
    </source>
</evidence>
<dbReference type="EMBL" id="HG793133">
    <property type="protein sequence ID" value="CDK30323.1"/>
    <property type="molecule type" value="Genomic_DNA"/>
</dbReference>
<evidence type="ECO:0000313" key="1">
    <source>
        <dbReference type="EMBL" id="CDK30323.1"/>
    </source>
</evidence>
<dbReference type="HOGENOM" id="CLU_1861510_0_0_7"/>
<organism evidence="1 2">
    <name type="scientific">Candidatus Babela massiliensis</name>
    <dbReference type="NCBI Taxonomy" id="673862"/>
    <lineage>
        <taxon>Bacteria</taxon>
        <taxon>Candidatus Babelota</taxon>
        <taxon>Candidatus Babeliae</taxon>
        <taxon>Candidatus Babeliales</taxon>
        <taxon>Candidatus Babeliaceae</taxon>
        <taxon>Candidatus Babela</taxon>
    </lineage>
</organism>
<dbReference type="AlphaFoldDB" id="V6DHA2"/>
<dbReference type="Proteomes" id="UP000018769">
    <property type="component" value="Chromosome I"/>
</dbReference>
<dbReference type="KEGG" id="dpb:BABL1_gene_695"/>
<gene>
    <name evidence="1" type="ORF">BABL1_gene_695</name>
</gene>
<name>V6DHA2_9BACT</name>
<accession>V6DHA2</accession>
<keyword evidence="2" id="KW-1185">Reference proteome</keyword>